<evidence type="ECO:0000256" key="1">
    <source>
        <dbReference type="SAM" id="MobiDB-lite"/>
    </source>
</evidence>
<feature type="compositionally biased region" description="Basic and acidic residues" evidence="1">
    <location>
        <begin position="80"/>
        <end position="90"/>
    </location>
</feature>
<feature type="region of interest" description="Disordered" evidence="1">
    <location>
        <begin position="18"/>
        <end position="113"/>
    </location>
</feature>
<organism evidence="2 3">
    <name type="scientific">Xyrichtys novacula</name>
    <name type="common">Pearly razorfish</name>
    <name type="synonym">Hemipteronotus novacula</name>
    <dbReference type="NCBI Taxonomy" id="13765"/>
    <lineage>
        <taxon>Eukaryota</taxon>
        <taxon>Metazoa</taxon>
        <taxon>Chordata</taxon>
        <taxon>Craniata</taxon>
        <taxon>Vertebrata</taxon>
        <taxon>Euteleostomi</taxon>
        <taxon>Actinopterygii</taxon>
        <taxon>Neopterygii</taxon>
        <taxon>Teleostei</taxon>
        <taxon>Neoteleostei</taxon>
        <taxon>Acanthomorphata</taxon>
        <taxon>Eupercaria</taxon>
        <taxon>Labriformes</taxon>
        <taxon>Labridae</taxon>
        <taxon>Xyrichtys</taxon>
    </lineage>
</organism>
<evidence type="ECO:0000313" key="2">
    <source>
        <dbReference type="EMBL" id="CAJ1066114.1"/>
    </source>
</evidence>
<feature type="compositionally biased region" description="Basic and acidic residues" evidence="1">
    <location>
        <begin position="43"/>
        <end position="56"/>
    </location>
</feature>
<sequence length="113" mass="12331">MEVLWRCPEVNLMRAGIHMGNQGHPERRAQDCRPPVCPAESSRLLKDPPARGRAPREPAMQPGETKRPPEPSESALNHRSPSESAHRPPDSDSISTSAGQSVHVEKSQALACP</sequence>
<evidence type="ECO:0000313" key="3">
    <source>
        <dbReference type="Proteomes" id="UP001178508"/>
    </source>
</evidence>
<accession>A0AAV1G090</accession>
<protein>
    <submittedName>
        <fullName evidence="2">Uncharacterized protein</fullName>
    </submittedName>
</protein>
<dbReference type="AlphaFoldDB" id="A0AAV1G090"/>
<proteinExistence type="predicted"/>
<dbReference type="EMBL" id="OY660873">
    <property type="protein sequence ID" value="CAJ1066114.1"/>
    <property type="molecule type" value="Genomic_DNA"/>
</dbReference>
<name>A0AAV1G090_XYRNO</name>
<gene>
    <name evidence="2" type="ORF">XNOV1_A006751</name>
</gene>
<keyword evidence="3" id="KW-1185">Reference proteome</keyword>
<dbReference type="Proteomes" id="UP001178508">
    <property type="component" value="Chromosome 10"/>
</dbReference>
<reference evidence="2" key="1">
    <citation type="submission" date="2023-08" db="EMBL/GenBank/DDBJ databases">
        <authorList>
            <person name="Alioto T."/>
            <person name="Alioto T."/>
            <person name="Gomez Garrido J."/>
        </authorList>
    </citation>
    <scope>NUCLEOTIDE SEQUENCE</scope>
</reference>